<dbReference type="GO" id="GO:0005524">
    <property type="term" value="F:ATP binding"/>
    <property type="evidence" value="ECO:0007669"/>
    <property type="project" value="TreeGrafter"/>
</dbReference>
<evidence type="ECO:0000313" key="11">
    <source>
        <dbReference type="Proteomes" id="UP001139125"/>
    </source>
</evidence>
<keyword evidence="11" id="KW-1185">Reference proteome</keyword>
<dbReference type="GO" id="GO:0030378">
    <property type="term" value="F:serine racemase activity"/>
    <property type="evidence" value="ECO:0007669"/>
    <property type="project" value="TreeGrafter"/>
</dbReference>
<comment type="similarity">
    <text evidence="5">Belongs to the serine/threonine dehydratase family.</text>
</comment>
<dbReference type="PANTHER" id="PTHR43050:SF1">
    <property type="entry name" value="SERINE RACEMASE"/>
    <property type="match status" value="1"/>
</dbReference>
<dbReference type="InterPro" id="IPR000634">
    <property type="entry name" value="Ser/Thr_deHydtase_PyrdxlP-BS"/>
</dbReference>
<comment type="cofactor">
    <cofactor evidence="4">
        <name>Mg(2+)</name>
        <dbReference type="ChEBI" id="CHEBI:18420"/>
    </cofactor>
</comment>
<dbReference type="PANTHER" id="PTHR43050">
    <property type="entry name" value="SERINE / THREONINE RACEMASE FAMILY MEMBER"/>
    <property type="match status" value="1"/>
</dbReference>
<evidence type="ECO:0000256" key="5">
    <source>
        <dbReference type="ARBA" id="ARBA00010869"/>
    </source>
</evidence>
<accession>A0A9X2L182</accession>
<comment type="cofactor">
    <cofactor evidence="2">
        <name>pyridoxal 5'-phosphate</name>
        <dbReference type="ChEBI" id="CHEBI:597326"/>
    </cofactor>
</comment>
<evidence type="ECO:0000256" key="8">
    <source>
        <dbReference type="ARBA" id="ARBA00023239"/>
    </source>
</evidence>
<organism evidence="10 11">
    <name type="scientific">Gracilimonas sediminicola</name>
    <dbReference type="NCBI Taxonomy" id="2952158"/>
    <lineage>
        <taxon>Bacteria</taxon>
        <taxon>Pseudomonadati</taxon>
        <taxon>Balneolota</taxon>
        <taxon>Balneolia</taxon>
        <taxon>Balneolales</taxon>
        <taxon>Balneolaceae</taxon>
        <taxon>Gracilimonas</taxon>
    </lineage>
</organism>
<dbReference type="AlphaFoldDB" id="A0A9X2L182"/>
<dbReference type="GO" id="GO:0000287">
    <property type="term" value="F:magnesium ion binding"/>
    <property type="evidence" value="ECO:0007669"/>
    <property type="project" value="TreeGrafter"/>
</dbReference>
<dbReference type="InterPro" id="IPR001926">
    <property type="entry name" value="TrpB-like_PALP"/>
</dbReference>
<evidence type="ECO:0000256" key="4">
    <source>
        <dbReference type="ARBA" id="ARBA00001946"/>
    </source>
</evidence>
<dbReference type="Proteomes" id="UP001139125">
    <property type="component" value="Unassembled WGS sequence"/>
</dbReference>
<reference evidence="10" key="1">
    <citation type="submission" date="2022-06" db="EMBL/GenBank/DDBJ databases">
        <title>Gracilimonas sp. CAU 1638 isolated from sea sediment.</title>
        <authorList>
            <person name="Kim W."/>
        </authorList>
    </citation>
    <scope>NUCLEOTIDE SEQUENCE</scope>
    <source>
        <strain evidence="10">CAU 1638</strain>
    </source>
</reference>
<evidence type="ECO:0000313" key="10">
    <source>
        <dbReference type="EMBL" id="MCP9290332.1"/>
    </source>
</evidence>
<evidence type="ECO:0000256" key="1">
    <source>
        <dbReference type="ARBA" id="ARBA00001913"/>
    </source>
</evidence>
<dbReference type="FunFam" id="3.40.50.1100:FF:000005">
    <property type="entry name" value="Threonine dehydratase catabolic"/>
    <property type="match status" value="1"/>
</dbReference>
<dbReference type="GO" id="GO:0003941">
    <property type="term" value="F:L-serine ammonia-lyase activity"/>
    <property type="evidence" value="ECO:0007669"/>
    <property type="project" value="TreeGrafter"/>
</dbReference>
<sequence length="318" mass="34223">MKTNLTPPVFEDVKEARQRISEHIHRTPVLNSKQVNQKTGGQIFFKCENFQKVGAFKFRGASNAIFSLSDDEAAKGVATHSSGNHAQALALAAKLRGIPAYVVMPENAPKVKVKAVKNYGAEVTFCESTLEARESTLEKVVAQTGATFIHPYDDARIVAGQGTAALELLEDHPDLDMIIAPVGGGGLLSGTALAAKSIKPDIQVIGAEPANADDAFRSFQKGELIPVKNPDTIADGLRTSLGELPFSLIRKYVDDIVTVPEESIIEAMRYVWERMNMIIEASCAVPVAAVFDGKVDVKGKKVAIIITGGNVDLDNLPW</sequence>
<name>A0A9X2L182_9BACT</name>
<dbReference type="Pfam" id="PF00291">
    <property type="entry name" value="PALP"/>
    <property type="match status" value="1"/>
</dbReference>
<dbReference type="RefSeq" id="WP_255132309.1">
    <property type="nucleotide sequence ID" value="NZ_JANDBC010000001.1"/>
</dbReference>
<protein>
    <submittedName>
        <fullName evidence="10">Pyridoxal-phosphate dependent enzyme</fullName>
    </submittedName>
</protein>
<dbReference type="FunFam" id="3.40.50.1100:FF:000007">
    <property type="entry name" value="L-threonine dehydratase catabolic TdcB"/>
    <property type="match status" value="1"/>
</dbReference>
<dbReference type="PROSITE" id="PS00165">
    <property type="entry name" value="DEHYDRATASE_SER_THR"/>
    <property type="match status" value="1"/>
</dbReference>
<evidence type="ECO:0000256" key="3">
    <source>
        <dbReference type="ARBA" id="ARBA00001936"/>
    </source>
</evidence>
<comment type="cofactor">
    <cofactor evidence="1">
        <name>Ca(2+)</name>
        <dbReference type="ChEBI" id="CHEBI:29108"/>
    </cofactor>
</comment>
<gene>
    <name evidence="10" type="ORF">NM125_01915</name>
</gene>
<evidence type="ECO:0000256" key="6">
    <source>
        <dbReference type="ARBA" id="ARBA00022842"/>
    </source>
</evidence>
<proteinExistence type="inferred from homology"/>
<dbReference type="GO" id="GO:0018114">
    <property type="term" value="F:threonine racemase activity"/>
    <property type="evidence" value="ECO:0007669"/>
    <property type="project" value="TreeGrafter"/>
</dbReference>
<evidence type="ECO:0000256" key="7">
    <source>
        <dbReference type="ARBA" id="ARBA00022898"/>
    </source>
</evidence>
<dbReference type="GO" id="GO:0030170">
    <property type="term" value="F:pyridoxal phosphate binding"/>
    <property type="evidence" value="ECO:0007669"/>
    <property type="project" value="InterPro"/>
</dbReference>
<dbReference type="InterPro" id="IPR036052">
    <property type="entry name" value="TrpB-like_PALP_sf"/>
</dbReference>
<keyword evidence="6" id="KW-0460">Magnesium</keyword>
<feature type="domain" description="Tryptophan synthase beta chain-like PALP" evidence="9">
    <location>
        <begin position="20"/>
        <end position="308"/>
    </location>
</feature>
<comment type="cofactor">
    <cofactor evidence="3">
        <name>Mn(2+)</name>
        <dbReference type="ChEBI" id="CHEBI:29035"/>
    </cofactor>
</comment>
<keyword evidence="7" id="KW-0663">Pyridoxal phosphate</keyword>
<dbReference type="GO" id="GO:0070179">
    <property type="term" value="P:D-serine biosynthetic process"/>
    <property type="evidence" value="ECO:0007669"/>
    <property type="project" value="TreeGrafter"/>
</dbReference>
<keyword evidence="8" id="KW-0456">Lyase</keyword>
<dbReference type="Gene3D" id="3.40.50.1100">
    <property type="match status" value="2"/>
</dbReference>
<evidence type="ECO:0000259" key="9">
    <source>
        <dbReference type="Pfam" id="PF00291"/>
    </source>
</evidence>
<dbReference type="CDD" id="cd01562">
    <property type="entry name" value="Thr-dehyd"/>
    <property type="match status" value="1"/>
</dbReference>
<dbReference type="SUPFAM" id="SSF53686">
    <property type="entry name" value="Tryptophan synthase beta subunit-like PLP-dependent enzymes"/>
    <property type="match status" value="1"/>
</dbReference>
<comment type="caution">
    <text evidence="10">The sequence shown here is derived from an EMBL/GenBank/DDBJ whole genome shotgun (WGS) entry which is preliminary data.</text>
</comment>
<evidence type="ECO:0000256" key="2">
    <source>
        <dbReference type="ARBA" id="ARBA00001933"/>
    </source>
</evidence>
<dbReference type="EMBL" id="JANDBC010000001">
    <property type="protein sequence ID" value="MCP9290332.1"/>
    <property type="molecule type" value="Genomic_DNA"/>
</dbReference>